<evidence type="ECO:0000259" key="2">
    <source>
        <dbReference type="Pfam" id="PF08402"/>
    </source>
</evidence>
<dbReference type="AlphaFoldDB" id="A0A4R3NI27"/>
<evidence type="ECO:0000313" key="4">
    <source>
        <dbReference type="Proteomes" id="UP000295097"/>
    </source>
</evidence>
<dbReference type="GO" id="GO:0005524">
    <property type="term" value="F:ATP binding"/>
    <property type="evidence" value="ECO:0007669"/>
    <property type="project" value="InterPro"/>
</dbReference>
<dbReference type="InterPro" id="IPR047641">
    <property type="entry name" value="ABC_transpr_MalK/UgpC-like"/>
</dbReference>
<dbReference type="GO" id="GO:0016887">
    <property type="term" value="F:ATP hydrolysis activity"/>
    <property type="evidence" value="ECO:0007669"/>
    <property type="project" value="InterPro"/>
</dbReference>
<protein>
    <submittedName>
        <fullName evidence="3">TOBE domain-containing protein</fullName>
    </submittedName>
</protein>
<dbReference type="Pfam" id="PF08402">
    <property type="entry name" value="TOBE_2"/>
    <property type="match status" value="1"/>
</dbReference>
<sequence length="139" mass="15004">MNQKSSLIQILKSVPPALTSDIEQVGAPMDLYNTPRTTFVAGFIGSPKMNLFRGPDLGMADTGYYGIRPEHLAIVAPGQGRWNGKVRHIERLGAEIIAHIQVEGAGLFVARTEGELDALPGTEVGLSPRPNKEHFFPAA</sequence>
<keyword evidence="4" id="KW-1185">Reference proteome</keyword>
<comment type="similarity">
    <text evidence="1">Belongs to the ABC transporter superfamily.</text>
</comment>
<dbReference type="InterPro" id="IPR012340">
    <property type="entry name" value="NA-bd_OB-fold"/>
</dbReference>
<name>A0A4R3NI27_9HYPH</name>
<gene>
    <name evidence="3" type="ORF">EDC90_10412</name>
</gene>
<reference evidence="3 4" key="1">
    <citation type="submission" date="2019-03" db="EMBL/GenBank/DDBJ databases">
        <title>Freshwater and sediment microbial communities from various areas in North America, analyzing microbe dynamics in response to fracking.</title>
        <authorList>
            <person name="Lamendella R."/>
        </authorList>
    </citation>
    <scope>NUCLEOTIDE SEQUENCE [LARGE SCALE GENOMIC DNA]</scope>
    <source>
        <strain evidence="3 4">175.2</strain>
    </source>
</reference>
<organism evidence="3 4">
    <name type="scientific">Martelella mediterranea</name>
    <dbReference type="NCBI Taxonomy" id="293089"/>
    <lineage>
        <taxon>Bacteria</taxon>
        <taxon>Pseudomonadati</taxon>
        <taxon>Pseudomonadota</taxon>
        <taxon>Alphaproteobacteria</taxon>
        <taxon>Hyphomicrobiales</taxon>
        <taxon>Aurantimonadaceae</taxon>
        <taxon>Martelella</taxon>
    </lineage>
</organism>
<feature type="domain" description="Transport-associated OB type 2" evidence="2">
    <location>
        <begin position="66"/>
        <end position="136"/>
    </location>
</feature>
<dbReference type="GO" id="GO:0022857">
    <property type="term" value="F:transmembrane transporter activity"/>
    <property type="evidence" value="ECO:0007669"/>
    <property type="project" value="InterPro"/>
</dbReference>
<dbReference type="GO" id="GO:0055052">
    <property type="term" value="C:ATP-binding cassette (ABC) transporter complex, substrate-binding subunit-containing"/>
    <property type="evidence" value="ECO:0007669"/>
    <property type="project" value="TreeGrafter"/>
</dbReference>
<dbReference type="Proteomes" id="UP000295097">
    <property type="component" value="Unassembled WGS sequence"/>
</dbReference>
<dbReference type="RefSeq" id="WP_132313909.1">
    <property type="nucleotide sequence ID" value="NZ_SMAR01000041.1"/>
</dbReference>
<accession>A0A4R3NI27</accession>
<comment type="caution">
    <text evidence="3">The sequence shown here is derived from an EMBL/GenBank/DDBJ whole genome shotgun (WGS) entry which is preliminary data.</text>
</comment>
<evidence type="ECO:0000256" key="1">
    <source>
        <dbReference type="ARBA" id="ARBA00005417"/>
    </source>
</evidence>
<dbReference type="PANTHER" id="PTHR43875:SF1">
    <property type="entry name" value="OSMOPROTECTIVE COMPOUNDS UPTAKE ATP-BINDING PROTEIN GGTA"/>
    <property type="match status" value="1"/>
</dbReference>
<dbReference type="Gene3D" id="2.40.50.140">
    <property type="entry name" value="Nucleic acid-binding proteins"/>
    <property type="match status" value="1"/>
</dbReference>
<dbReference type="InterPro" id="IPR008995">
    <property type="entry name" value="Mo/tungstate-bd_C_term_dom"/>
</dbReference>
<dbReference type="EMBL" id="SMAR01000041">
    <property type="protein sequence ID" value="TCT31702.1"/>
    <property type="molecule type" value="Genomic_DNA"/>
</dbReference>
<proteinExistence type="inferred from homology"/>
<dbReference type="SUPFAM" id="SSF50331">
    <property type="entry name" value="MOP-like"/>
    <property type="match status" value="1"/>
</dbReference>
<dbReference type="PANTHER" id="PTHR43875">
    <property type="entry name" value="MALTODEXTRIN IMPORT ATP-BINDING PROTEIN MSMX"/>
    <property type="match status" value="1"/>
</dbReference>
<dbReference type="Gene3D" id="2.40.50.100">
    <property type="match status" value="2"/>
</dbReference>
<dbReference type="OrthoDB" id="9802264at2"/>
<dbReference type="InterPro" id="IPR013611">
    <property type="entry name" value="Transp-assoc_OB_typ2"/>
</dbReference>
<evidence type="ECO:0000313" key="3">
    <source>
        <dbReference type="EMBL" id="TCT31702.1"/>
    </source>
</evidence>